<evidence type="ECO:0000256" key="4">
    <source>
        <dbReference type="ARBA" id="ARBA00022679"/>
    </source>
</evidence>
<reference evidence="8" key="1">
    <citation type="submission" date="2019-11" db="EMBL/GenBank/DDBJ databases">
        <authorList>
            <person name="Li J."/>
        </authorList>
    </citation>
    <scope>NUCLEOTIDE SEQUENCE</scope>
    <source>
        <strain evidence="8">B6B</strain>
    </source>
</reference>
<dbReference type="GO" id="GO:0047355">
    <property type="term" value="F:CDP-glycerol glycerophosphotransferase activity"/>
    <property type="evidence" value="ECO:0007669"/>
    <property type="project" value="InterPro"/>
</dbReference>
<dbReference type="SUPFAM" id="SSF53756">
    <property type="entry name" value="UDP-Glycosyltransferase/glycogen phosphorylase"/>
    <property type="match status" value="1"/>
</dbReference>
<comment type="subcellular location">
    <subcellularLocation>
        <location evidence="1">Cell membrane</location>
        <topology evidence="1">Peripheral membrane protein</topology>
    </subcellularLocation>
</comment>
<sequence>MYISDYQLNVIQTILLSIILLVVLSIKYKGLTKYFKRMLFISIHGLSKLFPKSKRIVIFGAENGVGFRGNPKYIFLEMMKNPDIRCIWIAKSNSLVSEISDLGYECYLHNSRKGIYFQLKAKLAIHSHAANDDFNNKFIGGVISYNTWHGVGLKKVWGANRNTFSFKVMREKSWLKRTFGKLVIRTNQGKESYVVSTSQKVSSYYPETFLTSKDHILELGQVRNDVFFRESEEDEQIPEWYKNGTVLLYMPTHRSKGKLDNNINEVMDFESLNQFCEKNNYTFVIKRHMYSDGKVPTNYKHIIDISNESYDPQFLLKYADLLVTDYSSCYTDYLLLDRPVVFYCYDLKLYLQSSNEMYHDYFDVTPGPRPMNFQDLLVAIEESMNDLSLYQQERSRVLDIFYSKENQNMVLEKQVNYIYENLLKIKS</sequence>
<accession>A0A6A8DJ08</accession>
<evidence type="ECO:0000256" key="3">
    <source>
        <dbReference type="ARBA" id="ARBA00022475"/>
    </source>
</evidence>
<keyword evidence="6 7" id="KW-0472">Membrane</keyword>
<name>A0A6A8DJ08_9BACI</name>
<dbReference type="Gene3D" id="3.40.50.12580">
    <property type="match status" value="1"/>
</dbReference>
<dbReference type="PANTHER" id="PTHR37316:SF3">
    <property type="entry name" value="TEICHOIC ACID GLYCEROL-PHOSPHATE TRANSFERASE"/>
    <property type="match status" value="1"/>
</dbReference>
<evidence type="ECO:0000256" key="7">
    <source>
        <dbReference type="SAM" id="Phobius"/>
    </source>
</evidence>
<keyword evidence="9" id="KW-1185">Reference proteome</keyword>
<gene>
    <name evidence="8" type="ORF">GH741_01225</name>
</gene>
<evidence type="ECO:0000313" key="8">
    <source>
        <dbReference type="EMBL" id="MRH41292.1"/>
    </source>
</evidence>
<dbReference type="GO" id="GO:0019350">
    <property type="term" value="P:teichoic acid biosynthetic process"/>
    <property type="evidence" value="ECO:0007669"/>
    <property type="project" value="UniProtKB-KW"/>
</dbReference>
<keyword evidence="5" id="KW-0777">Teichoic acid biosynthesis</keyword>
<evidence type="ECO:0000256" key="5">
    <source>
        <dbReference type="ARBA" id="ARBA00022944"/>
    </source>
</evidence>
<keyword evidence="3" id="KW-1003">Cell membrane</keyword>
<dbReference type="Gene3D" id="3.40.50.11820">
    <property type="match status" value="1"/>
</dbReference>
<dbReference type="InterPro" id="IPR051612">
    <property type="entry name" value="Teichoic_Acid_Biosynth"/>
</dbReference>
<evidence type="ECO:0000256" key="6">
    <source>
        <dbReference type="ARBA" id="ARBA00023136"/>
    </source>
</evidence>
<feature type="transmembrane region" description="Helical" evidence="7">
    <location>
        <begin position="6"/>
        <end position="28"/>
    </location>
</feature>
<dbReference type="RefSeq" id="WP_153734952.1">
    <property type="nucleotide sequence ID" value="NZ_WJNG01000001.1"/>
</dbReference>
<dbReference type="OrthoDB" id="9811865at2"/>
<dbReference type="Proteomes" id="UP000799092">
    <property type="component" value="Unassembled WGS sequence"/>
</dbReference>
<evidence type="ECO:0000256" key="1">
    <source>
        <dbReference type="ARBA" id="ARBA00004202"/>
    </source>
</evidence>
<dbReference type="InterPro" id="IPR043148">
    <property type="entry name" value="TagF_C"/>
</dbReference>
<proteinExistence type="inferred from homology"/>
<comment type="caution">
    <text evidence="8">The sequence shown here is derived from an EMBL/GenBank/DDBJ whole genome shotgun (WGS) entry which is preliminary data.</text>
</comment>
<organism evidence="8 9">
    <name type="scientific">Aquibacillus halophilus</name>
    <dbReference type="NCBI Taxonomy" id="930132"/>
    <lineage>
        <taxon>Bacteria</taxon>
        <taxon>Bacillati</taxon>
        <taxon>Bacillota</taxon>
        <taxon>Bacilli</taxon>
        <taxon>Bacillales</taxon>
        <taxon>Bacillaceae</taxon>
        <taxon>Aquibacillus</taxon>
    </lineage>
</organism>
<dbReference type="GO" id="GO:0005886">
    <property type="term" value="C:plasma membrane"/>
    <property type="evidence" value="ECO:0007669"/>
    <property type="project" value="UniProtKB-SubCell"/>
</dbReference>
<keyword evidence="7" id="KW-0812">Transmembrane</keyword>
<evidence type="ECO:0000313" key="9">
    <source>
        <dbReference type="Proteomes" id="UP000799092"/>
    </source>
</evidence>
<dbReference type="InterPro" id="IPR043149">
    <property type="entry name" value="TagF_N"/>
</dbReference>
<dbReference type="EMBL" id="WJNG01000001">
    <property type="protein sequence ID" value="MRH41292.1"/>
    <property type="molecule type" value="Genomic_DNA"/>
</dbReference>
<dbReference type="PANTHER" id="PTHR37316">
    <property type="entry name" value="TEICHOIC ACID GLYCEROL-PHOSPHATE PRIMASE"/>
    <property type="match status" value="1"/>
</dbReference>
<comment type="similarity">
    <text evidence="2">Belongs to the CDP-glycerol glycerophosphotransferase family.</text>
</comment>
<evidence type="ECO:0000256" key="2">
    <source>
        <dbReference type="ARBA" id="ARBA00010488"/>
    </source>
</evidence>
<keyword evidence="4 8" id="KW-0808">Transferase</keyword>
<keyword evidence="7" id="KW-1133">Transmembrane helix</keyword>
<dbReference type="Pfam" id="PF04464">
    <property type="entry name" value="Glyphos_transf"/>
    <property type="match status" value="1"/>
</dbReference>
<protein>
    <submittedName>
        <fullName evidence="8">CDP-glycerol--poly(Glycerophosphate) glycerophosphotransferase</fullName>
    </submittedName>
</protein>
<dbReference type="AlphaFoldDB" id="A0A6A8DJ08"/>
<dbReference type="InterPro" id="IPR007554">
    <property type="entry name" value="Glycerophosphate_synth"/>
</dbReference>